<keyword evidence="10 19" id="KW-0812">Transmembrane</keyword>
<dbReference type="HAMAP" id="MF_00719">
    <property type="entry name" value="CobS"/>
    <property type="match status" value="1"/>
</dbReference>
<evidence type="ECO:0000256" key="18">
    <source>
        <dbReference type="ARBA" id="ARBA00049504"/>
    </source>
</evidence>
<accession>A0ABW5CFI7</accession>
<evidence type="ECO:0000256" key="15">
    <source>
        <dbReference type="ARBA" id="ARBA00032605"/>
    </source>
</evidence>
<comment type="subcellular location">
    <subcellularLocation>
        <location evidence="2 19">Cell membrane</location>
        <topology evidence="2 19">Multi-pass membrane protein</topology>
    </subcellularLocation>
</comment>
<dbReference type="EMBL" id="JBHUIY010000065">
    <property type="protein sequence ID" value="MFD2235696.1"/>
    <property type="molecule type" value="Genomic_DNA"/>
</dbReference>
<comment type="caution">
    <text evidence="20">The sequence shown here is derived from an EMBL/GenBank/DDBJ whole genome shotgun (WGS) entry which is preliminary data.</text>
</comment>
<keyword evidence="9 19" id="KW-0808">Transferase</keyword>
<name>A0ABW5CFI7_9PROT</name>
<keyword evidence="11 19" id="KW-0460">Magnesium</keyword>
<comment type="similarity">
    <text evidence="4 19">Belongs to the CobS family.</text>
</comment>
<dbReference type="Pfam" id="PF02654">
    <property type="entry name" value="CobS"/>
    <property type="match status" value="1"/>
</dbReference>
<dbReference type="PANTHER" id="PTHR34148:SF1">
    <property type="entry name" value="ADENOSYLCOBINAMIDE-GDP RIBAZOLETRANSFERASE"/>
    <property type="match status" value="1"/>
</dbReference>
<comment type="function">
    <text evidence="14 19">Joins adenosylcobinamide-GDP and alpha-ribazole to generate adenosylcobalamin (Ado-cobalamin). Also synthesizes adenosylcobalamin 5'-phosphate from adenosylcobinamide-GDP and alpha-ribazole 5'-phosphate.</text>
</comment>
<comment type="catalytic activity">
    <reaction evidence="17 19">
        <text>alpha-ribazole + adenosylcob(III)inamide-GDP = adenosylcob(III)alamin + GMP + H(+)</text>
        <dbReference type="Rhea" id="RHEA:16049"/>
        <dbReference type="ChEBI" id="CHEBI:10329"/>
        <dbReference type="ChEBI" id="CHEBI:15378"/>
        <dbReference type="ChEBI" id="CHEBI:18408"/>
        <dbReference type="ChEBI" id="CHEBI:58115"/>
        <dbReference type="ChEBI" id="CHEBI:60487"/>
        <dbReference type="EC" id="2.7.8.26"/>
    </reaction>
</comment>
<comment type="cofactor">
    <cofactor evidence="1 19">
        <name>Mg(2+)</name>
        <dbReference type="ChEBI" id="CHEBI:18420"/>
    </cofactor>
</comment>
<evidence type="ECO:0000313" key="20">
    <source>
        <dbReference type="EMBL" id="MFD2235696.1"/>
    </source>
</evidence>
<feature type="transmembrane region" description="Helical" evidence="19">
    <location>
        <begin position="139"/>
        <end position="167"/>
    </location>
</feature>
<evidence type="ECO:0000256" key="7">
    <source>
        <dbReference type="ARBA" id="ARBA00022475"/>
    </source>
</evidence>
<evidence type="ECO:0000313" key="21">
    <source>
        <dbReference type="Proteomes" id="UP001597296"/>
    </source>
</evidence>
<evidence type="ECO:0000256" key="10">
    <source>
        <dbReference type="ARBA" id="ARBA00022692"/>
    </source>
</evidence>
<dbReference type="Proteomes" id="UP001597296">
    <property type="component" value="Unassembled WGS sequence"/>
</dbReference>
<evidence type="ECO:0000256" key="1">
    <source>
        <dbReference type="ARBA" id="ARBA00001946"/>
    </source>
</evidence>
<evidence type="ECO:0000256" key="4">
    <source>
        <dbReference type="ARBA" id="ARBA00010561"/>
    </source>
</evidence>
<feature type="transmembrane region" description="Helical" evidence="19">
    <location>
        <begin position="40"/>
        <end position="57"/>
    </location>
</feature>
<reference evidence="21" key="1">
    <citation type="journal article" date="2019" name="Int. J. Syst. Evol. Microbiol.">
        <title>The Global Catalogue of Microorganisms (GCM) 10K type strain sequencing project: providing services to taxonomists for standard genome sequencing and annotation.</title>
        <authorList>
            <consortium name="The Broad Institute Genomics Platform"/>
            <consortium name="The Broad Institute Genome Sequencing Center for Infectious Disease"/>
            <person name="Wu L."/>
            <person name="Ma J."/>
        </authorList>
    </citation>
    <scope>NUCLEOTIDE SEQUENCE [LARGE SCALE GENOMIC DNA]</scope>
    <source>
        <strain evidence="21">KCTC 15012</strain>
    </source>
</reference>
<evidence type="ECO:0000256" key="11">
    <source>
        <dbReference type="ARBA" id="ARBA00022842"/>
    </source>
</evidence>
<feature type="transmembrane region" description="Helical" evidence="19">
    <location>
        <begin position="63"/>
        <end position="81"/>
    </location>
</feature>
<keyword evidence="7 19" id="KW-1003">Cell membrane</keyword>
<dbReference type="RefSeq" id="WP_377319106.1">
    <property type="nucleotide sequence ID" value="NZ_JBHUIY010000065.1"/>
</dbReference>
<evidence type="ECO:0000256" key="8">
    <source>
        <dbReference type="ARBA" id="ARBA00022573"/>
    </source>
</evidence>
<keyword evidence="13 19" id="KW-0472">Membrane</keyword>
<dbReference type="GO" id="GO:0051073">
    <property type="term" value="F:adenosylcobinamide-GDP ribazoletransferase activity"/>
    <property type="evidence" value="ECO:0007669"/>
    <property type="project" value="UniProtKB-EC"/>
</dbReference>
<keyword evidence="8 19" id="KW-0169">Cobalamin biosynthesis</keyword>
<gene>
    <name evidence="19" type="primary">cobS</name>
    <name evidence="20" type="ORF">ACFSNB_18005</name>
</gene>
<sequence>MIAALRREARALAAAWIYFTRLPLPLRLDFDADDWRHATSWWPLVGIGMGAVTGAVLTLAGPLWGAGIAAGLALGLGLLLGGAQHEDGFGDCCDGFGGGGADREKILAIMKDSRVGAFAVVGLVVLLGLKWQALAALPAGLLLLAPIAAAALSRAAAAGLMAVLSYARTGPSRAAPVTSRLRGFRLALPLALGALPLALLPAAAALTALGVALAGWALAALWLRRRLGGYTGDGLGATQQVIEIALLLTLIPLAAP</sequence>
<protein>
    <recommendedName>
        <fullName evidence="6 19">Adenosylcobinamide-GDP ribazoletransferase</fullName>
        <ecNumber evidence="5 19">2.7.8.26</ecNumber>
    </recommendedName>
    <alternativeName>
        <fullName evidence="16 19">Cobalamin synthase</fullName>
    </alternativeName>
    <alternativeName>
        <fullName evidence="15 19">Cobalamin-5'-phosphate synthase</fullName>
    </alternativeName>
</protein>
<comment type="pathway">
    <text evidence="3 19">Cofactor biosynthesis; adenosylcobalamin biosynthesis; adenosylcobalamin from cob(II)yrinate a,c-diamide: step 7/7.</text>
</comment>
<evidence type="ECO:0000256" key="2">
    <source>
        <dbReference type="ARBA" id="ARBA00004651"/>
    </source>
</evidence>
<evidence type="ECO:0000256" key="19">
    <source>
        <dbReference type="HAMAP-Rule" id="MF_00719"/>
    </source>
</evidence>
<evidence type="ECO:0000256" key="16">
    <source>
        <dbReference type="ARBA" id="ARBA00032853"/>
    </source>
</evidence>
<evidence type="ECO:0000256" key="13">
    <source>
        <dbReference type="ARBA" id="ARBA00023136"/>
    </source>
</evidence>
<evidence type="ECO:0000256" key="12">
    <source>
        <dbReference type="ARBA" id="ARBA00022989"/>
    </source>
</evidence>
<dbReference type="EC" id="2.7.8.26" evidence="5 19"/>
<dbReference type="InterPro" id="IPR003805">
    <property type="entry name" value="CobS"/>
</dbReference>
<evidence type="ECO:0000256" key="6">
    <source>
        <dbReference type="ARBA" id="ARBA00015850"/>
    </source>
</evidence>
<keyword evidence="21" id="KW-1185">Reference proteome</keyword>
<evidence type="ECO:0000256" key="3">
    <source>
        <dbReference type="ARBA" id="ARBA00004663"/>
    </source>
</evidence>
<feature type="transmembrane region" description="Helical" evidence="19">
    <location>
        <begin position="115"/>
        <end position="133"/>
    </location>
</feature>
<feature type="transmembrane region" description="Helical" evidence="19">
    <location>
        <begin position="188"/>
        <end position="217"/>
    </location>
</feature>
<proteinExistence type="inferred from homology"/>
<comment type="catalytic activity">
    <reaction evidence="18 19">
        <text>alpha-ribazole 5'-phosphate + adenosylcob(III)inamide-GDP = adenosylcob(III)alamin 5'-phosphate + GMP + H(+)</text>
        <dbReference type="Rhea" id="RHEA:23560"/>
        <dbReference type="ChEBI" id="CHEBI:15378"/>
        <dbReference type="ChEBI" id="CHEBI:57918"/>
        <dbReference type="ChEBI" id="CHEBI:58115"/>
        <dbReference type="ChEBI" id="CHEBI:60487"/>
        <dbReference type="ChEBI" id="CHEBI:60493"/>
        <dbReference type="EC" id="2.7.8.26"/>
    </reaction>
</comment>
<keyword evidence="12 19" id="KW-1133">Transmembrane helix</keyword>
<dbReference type="PANTHER" id="PTHR34148">
    <property type="entry name" value="ADENOSYLCOBINAMIDE-GDP RIBAZOLETRANSFERASE"/>
    <property type="match status" value="1"/>
</dbReference>
<evidence type="ECO:0000256" key="5">
    <source>
        <dbReference type="ARBA" id="ARBA00013200"/>
    </source>
</evidence>
<organism evidence="20 21">
    <name type="scientific">Phaeospirillum tilakii</name>
    <dbReference type="NCBI Taxonomy" id="741673"/>
    <lineage>
        <taxon>Bacteria</taxon>
        <taxon>Pseudomonadati</taxon>
        <taxon>Pseudomonadota</taxon>
        <taxon>Alphaproteobacteria</taxon>
        <taxon>Rhodospirillales</taxon>
        <taxon>Rhodospirillaceae</taxon>
        <taxon>Phaeospirillum</taxon>
    </lineage>
</organism>
<evidence type="ECO:0000256" key="9">
    <source>
        <dbReference type="ARBA" id="ARBA00022679"/>
    </source>
</evidence>
<evidence type="ECO:0000256" key="14">
    <source>
        <dbReference type="ARBA" id="ARBA00025228"/>
    </source>
</evidence>
<evidence type="ECO:0000256" key="17">
    <source>
        <dbReference type="ARBA" id="ARBA00048623"/>
    </source>
</evidence>